<dbReference type="EMBL" id="SZQA01000033">
    <property type="protein sequence ID" value="TKK84672.1"/>
    <property type="molecule type" value="Genomic_DNA"/>
</dbReference>
<accession>A0A4U3M8M4</accession>
<dbReference type="AlphaFoldDB" id="A0A4U3M8M4"/>
<gene>
    <name evidence="1" type="ORF">FDA94_29095</name>
</gene>
<reference evidence="1 2" key="1">
    <citation type="submission" date="2019-04" db="EMBL/GenBank/DDBJ databases">
        <title>Herbidospora sp. NEAU-GS14.nov., a novel actinomycete isolated from soil.</title>
        <authorList>
            <person name="Han L."/>
        </authorList>
    </citation>
    <scope>NUCLEOTIDE SEQUENCE [LARGE SCALE GENOMIC DNA]</scope>
    <source>
        <strain evidence="1 2">NEAU-GS14</strain>
    </source>
</reference>
<evidence type="ECO:0000313" key="1">
    <source>
        <dbReference type="EMBL" id="TKK84672.1"/>
    </source>
</evidence>
<proteinExistence type="predicted"/>
<keyword evidence="2" id="KW-1185">Reference proteome</keyword>
<protein>
    <submittedName>
        <fullName evidence="1">Uncharacterized protein</fullName>
    </submittedName>
</protein>
<comment type="caution">
    <text evidence="1">The sequence shown here is derived from an EMBL/GenBank/DDBJ whole genome shotgun (WGS) entry which is preliminary data.</text>
</comment>
<dbReference type="RefSeq" id="WP_137250256.1">
    <property type="nucleotide sequence ID" value="NZ_SZQA01000033.1"/>
</dbReference>
<sequence length="83" mass="9105">MEVNYARKVIVDFGGVEKVEIAASATFTDEDFGDTGDYAPELLLQQAREVVRRVLSLDIAELRRIAPSYSVVHRITVTGAPPA</sequence>
<organism evidence="1 2">
    <name type="scientific">Herbidospora galbida</name>
    <dbReference type="NCBI Taxonomy" id="2575442"/>
    <lineage>
        <taxon>Bacteria</taxon>
        <taxon>Bacillati</taxon>
        <taxon>Actinomycetota</taxon>
        <taxon>Actinomycetes</taxon>
        <taxon>Streptosporangiales</taxon>
        <taxon>Streptosporangiaceae</taxon>
        <taxon>Herbidospora</taxon>
    </lineage>
</organism>
<dbReference type="Proteomes" id="UP000308705">
    <property type="component" value="Unassembled WGS sequence"/>
</dbReference>
<evidence type="ECO:0000313" key="2">
    <source>
        <dbReference type="Proteomes" id="UP000308705"/>
    </source>
</evidence>
<name>A0A4U3M8M4_9ACTN</name>